<evidence type="ECO:0000256" key="2">
    <source>
        <dbReference type="ARBA" id="ARBA00022448"/>
    </source>
</evidence>
<dbReference type="PROSITE" id="PS50850">
    <property type="entry name" value="MFS"/>
    <property type="match status" value="1"/>
</dbReference>
<protein>
    <submittedName>
        <fullName evidence="8">MFS general substrate transporter</fullName>
    </submittedName>
</protein>
<gene>
    <name evidence="8" type="ORF">COEREDRAFT_47095</name>
</gene>
<feature type="transmembrane region" description="Helical" evidence="6">
    <location>
        <begin position="471"/>
        <end position="488"/>
    </location>
</feature>
<dbReference type="EMBL" id="KZ303518">
    <property type="protein sequence ID" value="PIA14395.1"/>
    <property type="molecule type" value="Genomic_DNA"/>
</dbReference>
<feature type="transmembrane region" description="Helical" evidence="6">
    <location>
        <begin position="77"/>
        <end position="99"/>
    </location>
</feature>
<dbReference type="InterPro" id="IPR011701">
    <property type="entry name" value="MFS"/>
</dbReference>
<dbReference type="Proteomes" id="UP000242474">
    <property type="component" value="Unassembled WGS sequence"/>
</dbReference>
<feature type="transmembrane region" description="Helical" evidence="6">
    <location>
        <begin position="327"/>
        <end position="346"/>
    </location>
</feature>
<keyword evidence="2" id="KW-0813">Transport</keyword>
<evidence type="ECO:0000256" key="4">
    <source>
        <dbReference type="ARBA" id="ARBA00022989"/>
    </source>
</evidence>
<evidence type="ECO:0000256" key="1">
    <source>
        <dbReference type="ARBA" id="ARBA00004141"/>
    </source>
</evidence>
<keyword evidence="5 6" id="KW-0472">Membrane</keyword>
<dbReference type="InterPro" id="IPR020846">
    <property type="entry name" value="MFS_dom"/>
</dbReference>
<feature type="transmembrane region" description="Helical" evidence="6">
    <location>
        <begin position="367"/>
        <end position="385"/>
    </location>
</feature>
<dbReference type="Gene3D" id="1.20.1250.20">
    <property type="entry name" value="MFS general substrate transporter like domains"/>
    <property type="match status" value="1"/>
</dbReference>
<dbReference type="OrthoDB" id="419616at2759"/>
<feature type="transmembrane region" description="Helical" evidence="6">
    <location>
        <begin position="168"/>
        <end position="190"/>
    </location>
</feature>
<dbReference type="SUPFAM" id="SSF103473">
    <property type="entry name" value="MFS general substrate transporter"/>
    <property type="match status" value="1"/>
</dbReference>
<name>A0A2G5B5V7_COERN</name>
<keyword evidence="4 6" id="KW-1133">Transmembrane helix</keyword>
<feature type="domain" description="Major facilitator superfamily (MFS) profile" evidence="7">
    <location>
        <begin position="39"/>
        <end position="498"/>
    </location>
</feature>
<evidence type="ECO:0000313" key="8">
    <source>
        <dbReference type="EMBL" id="PIA14395.1"/>
    </source>
</evidence>
<evidence type="ECO:0000259" key="7">
    <source>
        <dbReference type="PROSITE" id="PS50850"/>
    </source>
</evidence>
<keyword evidence="3 6" id="KW-0812">Transmembrane</keyword>
<evidence type="ECO:0000256" key="5">
    <source>
        <dbReference type="ARBA" id="ARBA00023136"/>
    </source>
</evidence>
<dbReference type="AlphaFoldDB" id="A0A2G5B5V7"/>
<dbReference type="InterPro" id="IPR036259">
    <property type="entry name" value="MFS_trans_sf"/>
</dbReference>
<keyword evidence="9" id="KW-1185">Reference proteome</keyword>
<organism evidence="8 9">
    <name type="scientific">Coemansia reversa (strain ATCC 12441 / NRRL 1564)</name>
    <dbReference type="NCBI Taxonomy" id="763665"/>
    <lineage>
        <taxon>Eukaryota</taxon>
        <taxon>Fungi</taxon>
        <taxon>Fungi incertae sedis</taxon>
        <taxon>Zoopagomycota</taxon>
        <taxon>Kickxellomycotina</taxon>
        <taxon>Kickxellomycetes</taxon>
        <taxon>Kickxellales</taxon>
        <taxon>Kickxellaceae</taxon>
        <taxon>Coemansia</taxon>
    </lineage>
</organism>
<feature type="non-terminal residue" evidence="8">
    <location>
        <position position="1"/>
    </location>
</feature>
<feature type="transmembrane region" description="Helical" evidence="6">
    <location>
        <begin position="210"/>
        <end position="232"/>
    </location>
</feature>
<dbReference type="PANTHER" id="PTHR23504:SF15">
    <property type="entry name" value="MAJOR FACILITATOR SUPERFAMILY (MFS) PROFILE DOMAIN-CONTAINING PROTEIN"/>
    <property type="match status" value="1"/>
</dbReference>
<feature type="transmembrane region" description="Helical" evidence="6">
    <location>
        <begin position="111"/>
        <end position="128"/>
    </location>
</feature>
<dbReference type="Pfam" id="PF07690">
    <property type="entry name" value="MFS_1"/>
    <property type="match status" value="1"/>
</dbReference>
<evidence type="ECO:0000256" key="6">
    <source>
        <dbReference type="SAM" id="Phobius"/>
    </source>
</evidence>
<reference evidence="8 9" key="1">
    <citation type="journal article" date="2015" name="Genome Biol. Evol.">
        <title>Phylogenomic analyses indicate that early fungi evolved digesting cell walls of algal ancestors of land plants.</title>
        <authorList>
            <person name="Chang Y."/>
            <person name="Wang S."/>
            <person name="Sekimoto S."/>
            <person name="Aerts A.L."/>
            <person name="Choi C."/>
            <person name="Clum A."/>
            <person name="LaButti K.M."/>
            <person name="Lindquist E.A."/>
            <person name="Yee Ngan C."/>
            <person name="Ohm R.A."/>
            <person name="Salamov A.A."/>
            <person name="Grigoriev I.V."/>
            <person name="Spatafora J.W."/>
            <person name="Berbee M.L."/>
        </authorList>
    </citation>
    <scope>NUCLEOTIDE SEQUENCE [LARGE SCALE GENOMIC DNA]</scope>
    <source>
        <strain evidence="8 9">NRRL 1564</strain>
    </source>
</reference>
<dbReference type="GO" id="GO:0022857">
    <property type="term" value="F:transmembrane transporter activity"/>
    <property type="evidence" value="ECO:0007669"/>
    <property type="project" value="InterPro"/>
</dbReference>
<sequence length="510" mass="55723">TYGQVNKQQNNSCTPCIGISTSIISKQSENKETPLPWSQLSPVLAIRLAEPVTYTLVLPFIYEMVTSFDIAKTPKDVSFYAGLLTMSYSICNTMTTMIWGPLSDRIGRRKTILTALTGDLITFILFGLSKSFTWAIIARSLNGCFVGTSSVARSAIAEMADDSNRTRMMSLISLMWNFGIALGATIGGLLVNPVDQYPIIFGESILFKEYPYLLPCMVGSLSTAVGLIVGLFKLKETLVVEYNTNDTEETGNLQIVTESTPLVSPTDIAEISPKPLANLFTLSVIMKQVLCIIALMALGFGMGDQIYPIFAATTPSDGGLGFGTQEIGISLAISGIAVLYLLLVVYPRIEHKLGALKCYQIGLRTSIIYFIAIPFLSPLAAHIQQTLSKTANKYCCLWILLVSLVLIRIIGNIFSFTSTNILVTNIAPSKNSLGYINGLQELTINSMRAIGPLISGTLWACSIKHNYWYPFNYHLVWILCGVLLFAAWRKALKLPSSVNVFAAGRVTQSS</sequence>
<feature type="transmembrane region" description="Helical" evidence="6">
    <location>
        <begin position="289"/>
        <end position="307"/>
    </location>
</feature>
<dbReference type="PANTHER" id="PTHR23504">
    <property type="entry name" value="MAJOR FACILITATOR SUPERFAMILY DOMAIN-CONTAINING PROTEIN 10"/>
    <property type="match status" value="1"/>
</dbReference>
<feature type="transmembrane region" description="Helical" evidence="6">
    <location>
        <begin position="397"/>
        <end position="423"/>
    </location>
</feature>
<dbReference type="GO" id="GO:0016020">
    <property type="term" value="C:membrane"/>
    <property type="evidence" value="ECO:0007669"/>
    <property type="project" value="UniProtKB-SubCell"/>
</dbReference>
<evidence type="ECO:0000256" key="3">
    <source>
        <dbReference type="ARBA" id="ARBA00022692"/>
    </source>
</evidence>
<accession>A0A2G5B5V7</accession>
<proteinExistence type="predicted"/>
<comment type="subcellular location">
    <subcellularLocation>
        <location evidence="1">Membrane</location>
        <topology evidence="1">Multi-pass membrane protein</topology>
    </subcellularLocation>
</comment>
<dbReference type="CDD" id="cd17330">
    <property type="entry name" value="MFS_SLC46_TetA_like"/>
    <property type="match status" value="1"/>
</dbReference>
<evidence type="ECO:0000313" key="9">
    <source>
        <dbReference type="Proteomes" id="UP000242474"/>
    </source>
</evidence>